<name>A0A6C0H845_9ZZZZ</name>
<feature type="transmembrane region" description="Helical" evidence="1">
    <location>
        <begin position="6"/>
        <end position="24"/>
    </location>
</feature>
<sequence>MPPNIFIIIILIILLFYCVGLPYLNSCYNKTINNLEGLDNINNIYYELNKIDLNKCSKDCCNFTEWPIPHIQKVNNSIPTNYSCNLGNGSGCVCINELNINNLTHRGYNN</sequence>
<reference evidence="2" key="1">
    <citation type="journal article" date="2020" name="Nature">
        <title>Giant virus diversity and host interactions through global metagenomics.</title>
        <authorList>
            <person name="Schulz F."/>
            <person name="Roux S."/>
            <person name="Paez-Espino D."/>
            <person name="Jungbluth S."/>
            <person name="Walsh D.A."/>
            <person name="Denef V.J."/>
            <person name="McMahon K.D."/>
            <person name="Konstantinidis K.T."/>
            <person name="Eloe-Fadrosh E.A."/>
            <person name="Kyrpides N.C."/>
            <person name="Woyke T."/>
        </authorList>
    </citation>
    <scope>NUCLEOTIDE SEQUENCE</scope>
    <source>
        <strain evidence="2">GVMAG-M-3300023179-82</strain>
    </source>
</reference>
<evidence type="ECO:0000313" key="2">
    <source>
        <dbReference type="EMBL" id="QHT76751.1"/>
    </source>
</evidence>
<proteinExistence type="predicted"/>
<keyword evidence="1" id="KW-0472">Membrane</keyword>
<accession>A0A6C0H845</accession>
<organism evidence="2">
    <name type="scientific">viral metagenome</name>
    <dbReference type="NCBI Taxonomy" id="1070528"/>
    <lineage>
        <taxon>unclassified sequences</taxon>
        <taxon>metagenomes</taxon>
        <taxon>organismal metagenomes</taxon>
    </lineage>
</organism>
<dbReference type="EMBL" id="MN739901">
    <property type="protein sequence ID" value="QHT76751.1"/>
    <property type="molecule type" value="Genomic_DNA"/>
</dbReference>
<evidence type="ECO:0000256" key="1">
    <source>
        <dbReference type="SAM" id="Phobius"/>
    </source>
</evidence>
<protein>
    <submittedName>
        <fullName evidence="2">Uncharacterized protein</fullName>
    </submittedName>
</protein>
<dbReference type="AlphaFoldDB" id="A0A6C0H845"/>
<keyword evidence="1" id="KW-1133">Transmembrane helix</keyword>
<keyword evidence="1" id="KW-0812">Transmembrane</keyword>